<feature type="compositionally biased region" description="Pro residues" evidence="6">
    <location>
        <begin position="428"/>
        <end position="438"/>
    </location>
</feature>
<reference evidence="8 9" key="1">
    <citation type="submission" date="2023-08" db="EMBL/GenBank/DDBJ databases">
        <title>Black Yeasts Isolated from many extreme environments.</title>
        <authorList>
            <person name="Coleine C."/>
            <person name="Stajich J.E."/>
            <person name="Selbmann L."/>
        </authorList>
    </citation>
    <scope>NUCLEOTIDE SEQUENCE [LARGE SCALE GENOMIC DNA]</scope>
    <source>
        <strain evidence="8 9">CCFEE 5885</strain>
    </source>
</reference>
<evidence type="ECO:0000256" key="1">
    <source>
        <dbReference type="ARBA" id="ARBA00004123"/>
    </source>
</evidence>
<feature type="compositionally biased region" description="Polar residues" evidence="6">
    <location>
        <begin position="329"/>
        <end position="344"/>
    </location>
</feature>
<keyword evidence="9" id="KW-1185">Reference proteome</keyword>
<dbReference type="EMBL" id="JAVRRG010000335">
    <property type="protein sequence ID" value="KAK5072281.1"/>
    <property type="molecule type" value="Genomic_DNA"/>
</dbReference>
<comment type="subcellular location">
    <subcellularLocation>
        <location evidence="1">Nucleus</location>
    </subcellularLocation>
</comment>
<feature type="compositionally biased region" description="Low complexity" evidence="6">
    <location>
        <begin position="279"/>
        <end position="327"/>
    </location>
</feature>
<evidence type="ECO:0000313" key="8">
    <source>
        <dbReference type="EMBL" id="KAK5072281.1"/>
    </source>
</evidence>
<name>A0ABR0JTV8_9EURO</name>
<dbReference type="InterPro" id="IPR037794">
    <property type="entry name" value="TAF12"/>
</dbReference>
<dbReference type="CDD" id="cd07981">
    <property type="entry name" value="HFD_TAF12"/>
    <property type="match status" value="1"/>
</dbReference>
<protein>
    <submittedName>
        <fullName evidence="8">Transcription initiation factor TFIID subunit 12</fullName>
    </submittedName>
</protein>
<keyword evidence="4" id="KW-0804">Transcription</keyword>
<dbReference type="InterPro" id="IPR003228">
    <property type="entry name" value="TFIID_TAF12_dom"/>
</dbReference>
<gene>
    <name evidence="8" type="primary">TAF12</name>
    <name evidence="8" type="ORF">LTR24_010475</name>
</gene>
<evidence type="ECO:0000256" key="6">
    <source>
        <dbReference type="SAM" id="MobiDB-lite"/>
    </source>
</evidence>
<dbReference type="Proteomes" id="UP001345013">
    <property type="component" value="Unassembled WGS sequence"/>
</dbReference>
<feature type="region of interest" description="Disordered" evidence="6">
    <location>
        <begin position="255"/>
        <end position="344"/>
    </location>
</feature>
<feature type="compositionally biased region" description="Low complexity" evidence="6">
    <location>
        <begin position="360"/>
        <end position="373"/>
    </location>
</feature>
<feature type="region of interest" description="Disordered" evidence="6">
    <location>
        <begin position="408"/>
        <end position="446"/>
    </location>
</feature>
<dbReference type="SUPFAM" id="SSF47113">
    <property type="entry name" value="Histone-fold"/>
    <property type="match status" value="1"/>
</dbReference>
<evidence type="ECO:0000259" key="7">
    <source>
        <dbReference type="Pfam" id="PF03847"/>
    </source>
</evidence>
<evidence type="ECO:0000256" key="2">
    <source>
        <dbReference type="ARBA" id="ARBA00007530"/>
    </source>
</evidence>
<feature type="compositionally biased region" description="Low complexity" evidence="6">
    <location>
        <begin position="7"/>
        <end position="17"/>
    </location>
</feature>
<feature type="region of interest" description="Disordered" evidence="6">
    <location>
        <begin position="1"/>
        <end position="54"/>
    </location>
</feature>
<proteinExistence type="inferred from homology"/>
<accession>A0ABR0JTV8</accession>
<feature type="region of interest" description="Disordered" evidence="6">
    <location>
        <begin position="205"/>
        <end position="239"/>
    </location>
</feature>
<evidence type="ECO:0000256" key="3">
    <source>
        <dbReference type="ARBA" id="ARBA00023015"/>
    </source>
</evidence>
<comment type="caution">
    <text evidence="8">The sequence shown here is derived from an EMBL/GenBank/DDBJ whole genome shotgun (WGS) entry which is preliminary data.</text>
</comment>
<evidence type="ECO:0000256" key="5">
    <source>
        <dbReference type="ARBA" id="ARBA00023242"/>
    </source>
</evidence>
<dbReference type="Pfam" id="PF03847">
    <property type="entry name" value="TFIID_20kDa"/>
    <property type="match status" value="1"/>
</dbReference>
<feature type="domain" description="Transcription initiation factor TFIID subunit 12" evidence="7">
    <location>
        <begin position="476"/>
        <end position="546"/>
    </location>
</feature>
<keyword evidence="5" id="KW-0539">Nucleus</keyword>
<dbReference type="PANTHER" id="PTHR12264:SF21">
    <property type="entry name" value="TRANSCRIPTION INITIATION FACTOR TFIID SUBUNIT 12"/>
    <property type="match status" value="1"/>
</dbReference>
<feature type="region of interest" description="Disordered" evidence="6">
    <location>
        <begin position="94"/>
        <end position="148"/>
    </location>
</feature>
<keyword evidence="3" id="KW-0805">Transcription regulation</keyword>
<dbReference type="InterPro" id="IPR009072">
    <property type="entry name" value="Histone-fold"/>
</dbReference>
<organism evidence="8 9">
    <name type="scientific">Lithohypha guttulata</name>
    <dbReference type="NCBI Taxonomy" id="1690604"/>
    <lineage>
        <taxon>Eukaryota</taxon>
        <taxon>Fungi</taxon>
        <taxon>Dikarya</taxon>
        <taxon>Ascomycota</taxon>
        <taxon>Pezizomycotina</taxon>
        <taxon>Eurotiomycetes</taxon>
        <taxon>Chaetothyriomycetidae</taxon>
        <taxon>Chaetothyriales</taxon>
        <taxon>Trichomeriaceae</taxon>
        <taxon>Lithohypha</taxon>
    </lineage>
</organism>
<dbReference type="PANTHER" id="PTHR12264">
    <property type="entry name" value="TRANSCRIPTION INITIATION FACTOR TFIID SUBUNIT 12"/>
    <property type="match status" value="1"/>
</dbReference>
<feature type="compositionally biased region" description="Polar residues" evidence="6">
    <location>
        <begin position="261"/>
        <end position="275"/>
    </location>
</feature>
<feature type="compositionally biased region" description="Low complexity" evidence="6">
    <location>
        <begin position="107"/>
        <end position="148"/>
    </location>
</feature>
<sequence>MDGVQGQGQAQAQAQAQPGSRPANQPLQNLIRPEQVQRLPHLNPQQKSQTEQRVKTYWDYIHANSTNPNDPGYVKASQDLAKLSNTLMQGMKAFNQQRAAQQRERAAQQQMAGQQANAQANQTQQPQPQPQPQNQNQPQMNAQAQSQATNSSVTFAQLLPDVQVRVNAQQFFYPPAMTEGTRPAEQWLQEAKARFGQAIQRAQMAKSKKTELQRAAQGRAQGGNPLTQEENSGLQAKLQQCDKAIRESQTFMEKFKEQQEQFKNNRPQQRFSQPQPAGASETQPSESQPQPVQMQQTAQGQGQGPQAHSIATAQAAARANAANAGSAPVQGTPQSAGVTTGAGAQQTPIDQAQMQTPFNASSAMMSQPSQSRPNTAAGPQSAVHPSAGMQTSHAHPQSAVNVNAQPLNSINGMKAHPPPIPKNLQVPDPSPVQMPPTRPTLNGGANVGLPGQLAQPALTQFPGYVLEQSEDGHLLSKKKLQDLVREVLGPNSEDQLTAEAEEICLALADEFVEDVITQACRLAKLRGASSLEAKDAQVILERQYNIRVPGFSTDEVRTVRKNQPAAGWAHKVGAVQAAKLMNGSGSGAAIGSGGAGGGAGTAAANGGS</sequence>
<evidence type="ECO:0000313" key="9">
    <source>
        <dbReference type="Proteomes" id="UP001345013"/>
    </source>
</evidence>
<feature type="compositionally biased region" description="Polar residues" evidence="6">
    <location>
        <begin position="224"/>
        <end position="238"/>
    </location>
</feature>
<evidence type="ECO:0000256" key="4">
    <source>
        <dbReference type="ARBA" id="ARBA00023163"/>
    </source>
</evidence>
<comment type="similarity">
    <text evidence="2">Belongs to the TAF12 family.</text>
</comment>
<dbReference type="Gene3D" id="1.10.20.10">
    <property type="entry name" value="Histone, subunit A"/>
    <property type="match status" value="1"/>
</dbReference>
<feature type="region of interest" description="Disordered" evidence="6">
    <location>
        <begin position="360"/>
        <end position="396"/>
    </location>
</feature>